<dbReference type="GO" id="GO:0006261">
    <property type="term" value="P:DNA-templated DNA replication"/>
    <property type="evidence" value="ECO:0007669"/>
    <property type="project" value="TreeGrafter"/>
</dbReference>
<dbReference type="EMBL" id="CP003333">
    <property type="protein sequence ID" value="AFL67805.1"/>
    <property type="molecule type" value="Genomic_DNA"/>
</dbReference>
<dbReference type="FunFam" id="3.40.50.300:FF:000014">
    <property type="entry name" value="DNA polymerase III subunit gamma/tau"/>
    <property type="match status" value="1"/>
</dbReference>
<sequence length="544" mass="61834">MPHQVLALKYRPSSFDTLIGQEAITQTLSSALNQNRLSHAYLFSGLRGSGKTSTARIFAKALVCEQGPNATPCDVCEHCLSANENRHIDIIEMDAASNRGIDDIRELIESTKYKPSSARFKIFIIDEVHMLTTQAFNALLKTLEEPPSYVKFILATTDPLKLPATILSRTQHFRFKQIKQSDVINHLCHILNLEKIEYEKEALEMLSRAGNGSLRDTLTLLDQAIIYSKGYITPEHVATMLGLLDPNQLEILFNAILNGNKSELLHLIKELESYECEVVIDELIAYLKTAFFEQDRRFSTLLYERFFKILSEAKSLLYINANNGFVLSLVLFKMIEATHIKTIEEMIDSLENEKFRLPAKPPHFEENGETSEETLPEESLEQESLHVNDQGQSAPILFARLCEKLMDRNVELGECFKTHIRFEDFSHQTLTLNSSAKEESGKILKNNSAIIRHFVQETFGFETVIHITKVEEEVPLRPEQDALQSSSTMENIAFEQTPQSESCATGDLLANQKEYDATEILNTPFIQRATELFDPKKIQIQQKV</sequence>
<evidence type="ECO:0000256" key="4">
    <source>
        <dbReference type="ARBA" id="ARBA00022833"/>
    </source>
</evidence>
<dbReference type="NCBIfam" id="TIGR02397">
    <property type="entry name" value="dnaX_nterm"/>
    <property type="match status" value="1"/>
</dbReference>
<dbReference type="NCBIfam" id="NF006280">
    <property type="entry name" value="PRK08451.1"/>
    <property type="match status" value="1"/>
</dbReference>
<dbReference type="PATRIC" id="fig|760154.4.peg.485"/>
<dbReference type="SMART" id="SM00382">
    <property type="entry name" value="AAA"/>
    <property type="match status" value="1"/>
</dbReference>
<comment type="catalytic activity">
    <reaction evidence="7 8">
        <text>DNA(n) + a 2'-deoxyribonucleoside 5'-triphosphate = DNA(n+1) + diphosphate</text>
        <dbReference type="Rhea" id="RHEA:22508"/>
        <dbReference type="Rhea" id="RHEA-COMP:17339"/>
        <dbReference type="Rhea" id="RHEA-COMP:17340"/>
        <dbReference type="ChEBI" id="CHEBI:33019"/>
        <dbReference type="ChEBI" id="CHEBI:61560"/>
        <dbReference type="ChEBI" id="CHEBI:173112"/>
        <dbReference type="EC" id="2.7.7.7"/>
    </reaction>
</comment>
<dbReference type="OrthoDB" id="9810148at2"/>
<dbReference type="GO" id="GO:0003887">
    <property type="term" value="F:DNA-directed DNA polymerase activity"/>
    <property type="evidence" value="ECO:0007669"/>
    <property type="project" value="UniProtKB-KW"/>
</dbReference>
<comment type="function">
    <text evidence="8">DNA polymerase III is a complex, multichain enzyme responsible for most of the replicative synthesis in bacteria. This DNA polymerase also exhibits 3' to 5' exonuclease activity.</text>
</comment>
<dbReference type="SUPFAM" id="SSF52540">
    <property type="entry name" value="P-loop containing nucleoside triphosphate hydrolases"/>
    <property type="match status" value="1"/>
</dbReference>
<keyword evidence="6 8" id="KW-0239">DNA-directed DNA polymerase</keyword>
<dbReference type="STRING" id="760154.Sulba_0487"/>
<dbReference type="HOGENOM" id="CLU_006229_0_8_7"/>
<evidence type="ECO:0000256" key="6">
    <source>
        <dbReference type="ARBA" id="ARBA00022932"/>
    </source>
</evidence>
<dbReference type="GO" id="GO:0046872">
    <property type="term" value="F:metal ion binding"/>
    <property type="evidence" value="ECO:0007669"/>
    <property type="project" value="UniProtKB-KW"/>
</dbReference>
<evidence type="ECO:0000313" key="11">
    <source>
        <dbReference type="EMBL" id="AFL67805.1"/>
    </source>
</evidence>
<dbReference type="GO" id="GO:0005524">
    <property type="term" value="F:ATP binding"/>
    <property type="evidence" value="ECO:0007669"/>
    <property type="project" value="UniProtKB-KW"/>
</dbReference>
<dbReference type="Proteomes" id="UP000006176">
    <property type="component" value="Chromosome"/>
</dbReference>
<comment type="subunit">
    <text evidence="8">DNA polymerase III contains a core (composed of alpha, epsilon and theta chains) that associates with a tau subunit. This core dimerizes to form the POLIII' complex. PolIII' associates with the gamma complex (composed of gamma, delta, delta', psi and chi chains) and with the beta chain to form the complete DNA polymerase III complex.</text>
</comment>
<protein>
    <recommendedName>
        <fullName evidence="8">DNA polymerase III subunit gamma/tau</fullName>
        <ecNumber evidence="8">2.7.7.7</ecNumber>
    </recommendedName>
</protein>
<evidence type="ECO:0000256" key="2">
    <source>
        <dbReference type="ARBA" id="ARBA00022723"/>
    </source>
</evidence>
<dbReference type="InterPro" id="IPR050238">
    <property type="entry name" value="DNA_Rep/Repair_Clamp_Loader"/>
</dbReference>
<dbReference type="Pfam" id="PF13177">
    <property type="entry name" value="DNA_pol3_delta2"/>
    <property type="match status" value="1"/>
</dbReference>
<dbReference type="Gene3D" id="1.10.8.60">
    <property type="match status" value="1"/>
</dbReference>
<keyword evidence="2" id="KW-0479">Metal-binding</keyword>
<feature type="region of interest" description="Disordered" evidence="9">
    <location>
        <begin position="359"/>
        <end position="386"/>
    </location>
</feature>
<dbReference type="eggNOG" id="COG2812">
    <property type="taxonomic scope" value="Bacteria"/>
</dbReference>
<keyword evidence="5 8" id="KW-0067">ATP-binding</keyword>
<evidence type="ECO:0000256" key="8">
    <source>
        <dbReference type="RuleBase" id="RU364063"/>
    </source>
</evidence>
<evidence type="ECO:0000256" key="5">
    <source>
        <dbReference type="ARBA" id="ARBA00022840"/>
    </source>
</evidence>
<dbReference type="CDD" id="cd00009">
    <property type="entry name" value="AAA"/>
    <property type="match status" value="1"/>
</dbReference>
<evidence type="ECO:0000256" key="9">
    <source>
        <dbReference type="SAM" id="MobiDB-lite"/>
    </source>
</evidence>
<keyword evidence="12" id="KW-1185">Reference proteome</keyword>
<keyword evidence="8" id="KW-0548">Nucleotidyltransferase</keyword>
<gene>
    <name evidence="8" type="primary">dnaX</name>
    <name evidence="11" type="ordered locus">Sulba_0487</name>
</gene>
<name>I3XV31_SULBS</name>
<comment type="similarity">
    <text evidence="1 8">Belongs to the DnaX/STICHEL family.</text>
</comment>
<proteinExistence type="inferred from homology"/>
<keyword evidence="4" id="KW-0862">Zinc</keyword>
<accession>I3XV31</accession>
<evidence type="ECO:0000313" key="12">
    <source>
        <dbReference type="Proteomes" id="UP000006176"/>
    </source>
</evidence>
<evidence type="ECO:0000256" key="7">
    <source>
        <dbReference type="ARBA" id="ARBA00049244"/>
    </source>
</evidence>
<dbReference type="Pfam" id="PF22608">
    <property type="entry name" value="DNAX_ATPase_lid"/>
    <property type="match status" value="1"/>
</dbReference>
<dbReference type="CDD" id="cd18137">
    <property type="entry name" value="HLD_clamp_pol_III_gamma_tau"/>
    <property type="match status" value="1"/>
</dbReference>
<dbReference type="RefSeq" id="WP_014768685.1">
    <property type="nucleotide sequence ID" value="NC_018002.1"/>
</dbReference>
<dbReference type="GO" id="GO:0009360">
    <property type="term" value="C:DNA polymerase III complex"/>
    <property type="evidence" value="ECO:0007669"/>
    <property type="project" value="InterPro"/>
</dbReference>
<dbReference type="AlphaFoldDB" id="I3XV31"/>
<dbReference type="EC" id="2.7.7.7" evidence="8"/>
<keyword evidence="8" id="KW-0808">Transferase</keyword>
<dbReference type="Gene3D" id="3.40.50.300">
    <property type="entry name" value="P-loop containing nucleotide triphosphate hydrolases"/>
    <property type="match status" value="1"/>
</dbReference>
<dbReference type="PANTHER" id="PTHR11669:SF0">
    <property type="entry name" value="PROTEIN STICHEL-LIKE 2"/>
    <property type="match status" value="1"/>
</dbReference>
<feature type="compositionally biased region" description="Acidic residues" evidence="9">
    <location>
        <begin position="367"/>
        <end position="381"/>
    </location>
</feature>
<evidence type="ECO:0000256" key="3">
    <source>
        <dbReference type="ARBA" id="ARBA00022741"/>
    </source>
</evidence>
<dbReference type="InterPro" id="IPR045085">
    <property type="entry name" value="HLD_clamp_pol_III_gamma_tau"/>
</dbReference>
<dbReference type="InterPro" id="IPR012763">
    <property type="entry name" value="DNA_pol_III_sug/sutau_N"/>
</dbReference>
<dbReference type="InterPro" id="IPR003593">
    <property type="entry name" value="AAA+_ATPase"/>
</dbReference>
<keyword evidence="8" id="KW-0235">DNA replication</keyword>
<feature type="domain" description="AAA+ ATPase" evidence="10">
    <location>
        <begin position="37"/>
        <end position="179"/>
    </location>
</feature>
<dbReference type="FunFam" id="1.10.8.60:FF:000013">
    <property type="entry name" value="DNA polymerase III subunit gamma/tau"/>
    <property type="match status" value="1"/>
</dbReference>
<reference evidence="11 12" key="1">
    <citation type="submission" date="2012-06" db="EMBL/GenBank/DDBJ databases">
        <title>Complete sequence of Sulfurospirillum barnesii SES-3.</title>
        <authorList>
            <consortium name="US DOE Joint Genome Institute"/>
            <person name="Lucas S."/>
            <person name="Han J."/>
            <person name="Lapidus A."/>
            <person name="Cheng J.-F."/>
            <person name="Goodwin L."/>
            <person name="Pitluck S."/>
            <person name="Peters L."/>
            <person name="Ovchinnikova G."/>
            <person name="Lu M."/>
            <person name="Detter J.C."/>
            <person name="Han C."/>
            <person name="Tapia R."/>
            <person name="Land M."/>
            <person name="Hauser L."/>
            <person name="Kyrpides N."/>
            <person name="Ivanova N."/>
            <person name="Pagani I."/>
            <person name="Stolz J."/>
            <person name="Arkin A."/>
            <person name="Dehal P."/>
            <person name="Oremland R."/>
            <person name="Saltikov C."/>
            <person name="Basu P."/>
            <person name="Hollibaugh J."/>
            <person name="Newman D."/>
            <person name="Stolyar S."/>
            <person name="Hazen T."/>
            <person name="Woyke T."/>
        </authorList>
    </citation>
    <scope>NUCLEOTIDE SEQUENCE [LARGE SCALE GENOMIC DNA]</scope>
    <source>
        <strain evidence="12">ATCC 700032 / DSM 10660 / SES-3</strain>
    </source>
</reference>
<dbReference type="KEGG" id="sba:Sulba_0487"/>
<evidence type="ECO:0000256" key="1">
    <source>
        <dbReference type="ARBA" id="ARBA00006360"/>
    </source>
</evidence>
<organism evidence="11 12">
    <name type="scientific">Sulfurospirillum barnesii (strain ATCC 700032 / DSM 10660 / SES-3)</name>
    <dbReference type="NCBI Taxonomy" id="760154"/>
    <lineage>
        <taxon>Bacteria</taxon>
        <taxon>Pseudomonadati</taxon>
        <taxon>Campylobacterota</taxon>
        <taxon>Epsilonproteobacteria</taxon>
        <taxon>Campylobacterales</taxon>
        <taxon>Sulfurospirillaceae</taxon>
        <taxon>Sulfurospirillum</taxon>
    </lineage>
</organism>
<keyword evidence="3 8" id="KW-0547">Nucleotide-binding</keyword>
<evidence type="ECO:0000259" key="10">
    <source>
        <dbReference type="SMART" id="SM00382"/>
    </source>
</evidence>
<dbReference type="InterPro" id="IPR027417">
    <property type="entry name" value="P-loop_NTPase"/>
</dbReference>
<dbReference type="PANTHER" id="PTHR11669">
    <property type="entry name" value="REPLICATION FACTOR C / DNA POLYMERASE III GAMMA-TAU SUBUNIT"/>
    <property type="match status" value="1"/>
</dbReference>